<keyword evidence="3" id="KW-0472">Membrane</keyword>
<feature type="signal peptide" evidence="4">
    <location>
        <begin position="1"/>
        <end position="19"/>
    </location>
</feature>
<dbReference type="AlphaFoldDB" id="A0A8H7PE03"/>
<evidence type="ECO:0000313" key="6">
    <source>
        <dbReference type="Proteomes" id="UP000612746"/>
    </source>
</evidence>
<feature type="chain" id="PRO_5034885483" evidence="4">
    <location>
        <begin position="20"/>
        <end position="549"/>
    </location>
</feature>
<evidence type="ECO:0000256" key="1">
    <source>
        <dbReference type="ARBA" id="ARBA00022676"/>
    </source>
</evidence>
<dbReference type="Pfam" id="PF00201">
    <property type="entry name" value="UDPGT"/>
    <property type="match status" value="1"/>
</dbReference>
<dbReference type="GO" id="GO:0008194">
    <property type="term" value="F:UDP-glycosyltransferase activity"/>
    <property type="evidence" value="ECO:0007669"/>
    <property type="project" value="InterPro"/>
</dbReference>
<comment type="caution">
    <text evidence="5">The sequence shown here is derived from an EMBL/GenBank/DDBJ whole genome shotgun (WGS) entry which is preliminary data.</text>
</comment>
<proteinExistence type="predicted"/>
<keyword evidence="4" id="KW-0732">Signal</keyword>
<keyword evidence="2" id="KW-0808">Transferase</keyword>
<dbReference type="InterPro" id="IPR002213">
    <property type="entry name" value="UDP_glucos_trans"/>
</dbReference>
<evidence type="ECO:0000256" key="2">
    <source>
        <dbReference type="ARBA" id="ARBA00022679"/>
    </source>
</evidence>
<evidence type="ECO:0000256" key="3">
    <source>
        <dbReference type="SAM" id="Phobius"/>
    </source>
</evidence>
<accession>A0A8H7PE03</accession>
<dbReference type="Gene3D" id="3.40.50.2000">
    <property type="entry name" value="Glycogen Phosphorylase B"/>
    <property type="match status" value="2"/>
</dbReference>
<keyword evidence="1" id="KW-0328">Glycosyltransferase</keyword>
<feature type="transmembrane region" description="Helical" evidence="3">
    <location>
        <begin position="506"/>
        <end position="524"/>
    </location>
</feature>
<dbReference type="EMBL" id="JAEPRA010000025">
    <property type="protein sequence ID" value="KAG2172168.1"/>
    <property type="molecule type" value="Genomic_DNA"/>
</dbReference>
<keyword evidence="3" id="KW-1133">Transmembrane helix</keyword>
<dbReference type="SUPFAM" id="SSF53756">
    <property type="entry name" value="UDP-Glycosyltransferase/glycogen phosphorylase"/>
    <property type="match status" value="1"/>
</dbReference>
<organism evidence="5 6">
    <name type="scientific">Umbelopsis vinacea</name>
    <dbReference type="NCBI Taxonomy" id="44442"/>
    <lineage>
        <taxon>Eukaryota</taxon>
        <taxon>Fungi</taxon>
        <taxon>Fungi incertae sedis</taxon>
        <taxon>Mucoromycota</taxon>
        <taxon>Mucoromycotina</taxon>
        <taxon>Umbelopsidomycetes</taxon>
        <taxon>Umbelopsidales</taxon>
        <taxon>Umbelopsidaceae</taxon>
        <taxon>Umbelopsis</taxon>
    </lineage>
</organism>
<dbReference type="PANTHER" id="PTHR48043:SF145">
    <property type="entry name" value="FI06409P-RELATED"/>
    <property type="match status" value="1"/>
</dbReference>
<evidence type="ECO:0000256" key="4">
    <source>
        <dbReference type="SAM" id="SignalP"/>
    </source>
</evidence>
<dbReference type="PANTHER" id="PTHR48043">
    <property type="entry name" value="EG:EG0003.4 PROTEIN-RELATED"/>
    <property type="match status" value="1"/>
</dbReference>
<dbReference type="Proteomes" id="UP000612746">
    <property type="component" value="Unassembled WGS sequence"/>
</dbReference>
<dbReference type="InterPro" id="IPR050271">
    <property type="entry name" value="UDP-glycosyltransferase"/>
</dbReference>
<dbReference type="OrthoDB" id="5835829at2759"/>
<evidence type="ECO:0000313" key="5">
    <source>
        <dbReference type="EMBL" id="KAG2172168.1"/>
    </source>
</evidence>
<reference evidence="5" key="1">
    <citation type="submission" date="2020-12" db="EMBL/GenBank/DDBJ databases">
        <title>Metabolic potential, ecology and presence of endohyphal bacteria is reflected in genomic diversity of Mucoromycotina.</title>
        <authorList>
            <person name="Muszewska A."/>
            <person name="Okrasinska A."/>
            <person name="Steczkiewicz K."/>
            <person name="Drgas O."/>
            <person name="Orlowska M."/>
            <person name="Perlinska-Lenart U."/>
            <person name="Aleksandrzak-Piekarczyk T."/>
            <person name="Szatraj K."/>
            <person name="Zielenkiewicz U."/>
            <person name="Pilsyk S."/>
            <person name="Malc E."/>
            <person name="Mieczkowski P."/>
            <person name="Kruszewska J.S."/>
            <person name="Biernat P."/>
            <person name="Pawlowska J."/>
        </authorList>
    </citation>
    <scope>NUCLEOTIDE SEQUENCE</scope>
    <source>
        <strain evidence="5">WA0000051536</strain>
    </source>
</reference>
<dbReference type="CDD" id="cd03784">
    <property type="entry name" value="GT1_Gtf-like"/>
    <property type="match status" value="1"/>
</dbReference>
<keyword evidence="3" id="KW-0812">Transmembrane</keyword>
<gene>
    <name evidence="5" type="ORF">INT44_005539</name>
</gene>
<protein>
    <submittedName>
        <fullName evidence="5">Uncharacterized protein</fullName>
    </submittedName>
</protein>
<sequence length="549" mass="62585">MKKICFILILTLQSIFSSAERHFRTPSFWSPKNIFFSTLIQGSSHTAWVLEIGQELAAKGHNFTFICRSYSEKYLRDYPAVNLLRIIGEDPVAEYDKFAVVLQQKEHNIELMRSLFSLVQITFREDYLQYSKYFQEYKPDVVLCDAFIHACIYAADENKIPVIVTSTMAVSEDASASFVNNLLIGNPTTEHESLWTRFYNKYIFGAKLLWTIRKTCSEKIAVQQELGISSNQVLPHKMKDSVKLVNNFFGMEPARPLGPLVRFAGPILSSSYPTLDAYTAEFLDAHKRVAYIAFGHHSISAPHELQNILLALVDSIEANTFDGFLWVIRDAVNFPEIVTSTLGTKMNVSDIISNGEKYPHYRFSKWAPQFAILSHPSTALFVTHGGANSLFESLYNGKKMLFHPYFGDQATNVKMLERSGVGLVYDRFSPNAKDMVRKMRLVVQDEDGQFARNMRRMSALVQLKAAEAIPNAISTIEEVIFSSDVDEVPHLYPASRNMSYIKANNIDLQFIILCLASILCFLTYSTGRALYRTLYNFFYPFYLLFSKMV</sequence>
<keyword evidence="6" id="KW-1185">Reference proteome</keyword>
<name>A0A8H7PE03_9FUNG</name>